<proteinExistence type="predicted"/>
<dbReference type="Proteomes" id="UP001165289">
    <property type="component" value="Unassembled WGS sequence"/>
</dbReference>
<reference evidence="1 2" key="1">
    <citation type="journal article" date="2023" name="BMC Biol.">
        <title>The compact genome of the sponge Oopsacas minuta (Hexactinellida) is lacking key metazoan core genes.</title>
        <authorList>
            <person name="Santini S."/>
            <person name="Schenkelaars Q."/>
            <person name="Jourda C."/>
            <person name="Duchesne M."/>
            <person name="Belahbib H."/>
            <person name="Rocher C."/>
            <person name="Selva M."/>
            <person name="Riesgo A."/>
            <person name="Vervoort M."/>
            <person name="Leys S.P."/>
            <person name="Kodjabachian L."/>
            <person name="Le Bivic A."/>
            <person name="Borchiellini C."/>
            <person name="Claverie J.M."/>
            <person name="Renard E."/>
        </authorList>
    </citation>
    <scope>NUCLEOTIDE SEQUENCE [LARGE SCALE GENOMIC DNA]</scope>
    <source>
        <strain evidence="1">SPO-2</strain>
    </source>
</reference>
<evidence type="ECO:0000313" key="2">
    <source>
        <dbReference type="Proteomes" id="UP001165289"/>
    </source>
</evidence>
<comment type="caution">
    <text evidence="1">The sequence shown here is derived from an EMBL/GenBank/DDBJ whole genome shotgun (WGS) entry which is preliminary data.</text>
</comment>
<dbReference type="PANTHER" id="PTHR32046">
    <property type="entry name" value="G DOMAIN-CONTAINING PROTEIN"/>
    <property type="match status" value="1"/>
</dbReference>
<keyword evidence="2" id="KW-1185">Reference proteome</keyword>
<dbReference type="AlphaFoldDB" id="A0AAV7K2P1"/>
<name>A0AAV7K2P1_9METZ</name>
<organism evidence="1 2">
    <name type="scientific">Oopsacas minuta</name>
    <dbReference type="NCBI Taxonomy" id="111878"/>
    <lineage>
        <taxon>Eukaryota</taxon>
        <taxon>Metazoa</taxon>
        <taxon>Porifera</taxon>
        <taxon>Hexactinellida</taxon>
        <taxon>Hexasterophora</taxon>
        <taxon>Lyssacinosida</taxon>
        <taxon>Leucopsacidae</taxon>
        <taxon>Oopsacas</taxon>
    </lineage>
</organism>
<sequence length="203" mass="23374">MQSNKDHIEMSLKESASHGYYNLGPNRATEGKSQFHAERTIIETNLEPTYAHIDEDGRIFEVVGKLIGEEKRDRDYEIMKCGDDPQSLIYSNTQTKLVLEERERIETQVEGLQFRVKQGLKKLEYLKRLAQIVEQHKVDIIRNKDFTYEVEEDSIVTHNLEPNTYVTNCLTCNFTCHSPCGISNDGEKYRRSAMDDGGKADAH</sequence>
<dbReference type="EMBL" id="JAKMXF010000195">
    <property type="protein sequence ID" value="KAI6655452.1"/>
    <property type="molecule type" value="Genomic_DNA"/>
</dbReference>
<protein>
    <submittedName>
        <fullName evidence="1">Uncharacterized protein</fullName>
    </submittedName>
</protein>
<accession>A0AAV7K2P1</accession>
<dbReference type="PANTHER" id="PTHR32046:SF14">
    <property type="match status" value="1"/>
</dbReference>
<gene>
    <name evidence="1" type="ORF">LOD99_11418</name>
</gene>
<evidence type="ECO:0000313" key="1">
    <source>
        <dbReference type="EMBL" id="KAI6655452.1"/>
    </source>
</evidence>